<accession>A0A2N5M632</accession>
<reference evidence="1 2" key="1">
    <citation type="submission" date="2017-11" db="EMBL/GenBank/DDBJ databases">
        <title>Comparitive Functional Genomics of Dry Heat Resistant strains isolated from the Viking Spacecraft.</title>
        <authorList>
            <person name="Seuylemezian A."/>
            <person name="Cooper K."/>
            <person name="Vaishampayan P."/>
        </authorList>
    </citation>
    <scope>NUCLEOTIDE SEQUENCE [LARGE SCALE GENOMIC DNA]</scope>
    <source>
        <strain evidence="1 2">V1-29</strain>
    </source>
</reference>
<name>A0A2N5M632_9BACI</name>
<protein>
    <submittedName>
        <fullName evidence="1">Uncharacterized protein</fullName>
    </submittedName>
</protein>
<comment type="caution">
    <text evidence="1">The sequence shown here is derived from an EMBL/GenBank/DDBJ whole genome shotgun (WGS) entry which is preliminary data.</text>
</comment>
<evidence type="ECO:0000313" key="1">
    <source>
        <dbReference type="EMBL" id="PLT29805.1"/>
    </source>
</evidence>
<gene>
    <name evidence="1" type="ORF">CUU66_10905</name>
</gene>
<keyword evidence="2" id="KW-1185">Reference proteome</keyword>
<evidence type="ECO:0000313" key="2">
    <source>
        <dbReference type="Proteomes" id="UP000234748"/>
    </source>
</evidence>
<dbReference type="Proteomes" id="UP000234748">
    <property type="component" value="Unassembled WGS sequence"/>
</dbReference>
<dbReference type="OrthoDB" id="9832649at2"/>
<sequence length="124" mass="13979">MSYEAISKILLLSNELQARTTNEKAIETITNLKDFVKSVANETGIQVEEEHNGTKLSALSDYDLLVKIRAEAEKLEGKDNEEDKDNDSIAKMLCTKIIQVYGFDQEEALADSWSVFFSPYGRPK</sequence>
<dbReference type="RefSeq" id="WP_101642017.1">
    <property type="nucleotide sequence ID" value="NZ_PGUY01000033.1"/>
</dbReference>
<dbReference type="EMBL" id="PGUY01000033">
    <property type="protein sequence ID" value="PLT29805.1"/>
    <property type="molecule type" value="Genomic_DNA"/>
</dbReference>
<organism evidence="1 2">
    <name type="scientific">Peribacillus deserti</name>
    <dbReference type="NCBI Taxonomy" id="673318"/>
    <lineage>
        <taxon>Bacteria</taxon>
        <taxon>Bacillati</taxon>
        <taxon>Bacillota</taxon>
        <taxon>Bacilli</taxon>
        <taxon>Bacillales</taxon>
        <taxon>Bacillaceae</taxon>
        <taxon>Peribacillus</taxon>
    </lineage>
</organism>
<proteinExistence type="predicted"/>
<dbReference type="AlphaFoldDB" id="A0A2N5M632"/>